<proteinExistence type="predicted"/>
<keyword evidence="1" id="KW-1133">Transmembrane helix</keyword>
<evidence type="ECO:0000256" key="1">
    <source>
        <dbReference type="SAM" id="Phobius"/>
    </source>
</evidence>
<evidence type="ECO:0000313" key="2">
    <source>
        <dbReference type="EMBL" id="RDD60332.1"/>
    </source>
</evidence>
<keyword evidence="3" id="KW-1185">Reference proteome</keyword>
<dbReference type="AlphaFoldDB" id="A0A369T5Z9"/>
<comment type="caution">
    <text evidence="2">The sequence shown here is derived from an EMBL/GenBank/DDBJ whole genome shotgun (WGS) entry which is preliminary data.</text>
</comment>
<protein>
    <submittedName>
        <fullName evidence="2">Uncharacterized protein</fullName>
    </submittedName>
</protein>
<sequence>MLSNKKSQGIAFLLTLLFGPLGMIYATVVGAIVMFIVNVAVVILTFGLGFLLTWPIMLAWTYFAIRGKNEAIDQQVLSS</sequence>
<keyword evidence="1" id="KW-0472">Membrane</keyword>
<gene>
    <name evidence="2" type="ORF">DRB17_18615</name>
</gene>
<feature type="transmembrane region" description="Helical" evidence="1">
    <location>
        <begin position="43"/>
        <end position="65"/>
    </location>
</feature>
<evidence type="ECO:0000313" key="3">
    <source>
        <dbReference type="Proteomes" id="UP000253941"/>
    </source>
</evidence>
<organism evidence="2 3">
    <name type="scientific">Ferruginivarius sediminum</name>
    <dbReference type="NCBI Taxonomy" id="2661937"/>
    <lineage>
        <taxon>Bacteria</taxon>
        <taxon>Pseudomonadati</taxon>
        <taxon>Pseudomonadota</taxon>
        <taxon>Alphaproteobacteria</taxon>
        <taxon>Rhodospirillales</taxon>
        <taxon>Rhodospirillaceae</taxon>
        <taxon>Ferruginivarius</taxon>
    </lineage>
</organism>
<reference evidence="2 3" key="1">
    <citation type="submission" date="2018-07" db="EMBL/GenBank/DDBJ databases">
        <title>Venubactetium sediminum gen. nov., sp. nov., isolated from a marine solar saltern.</title>
        <authorList>
            <person name="Wang S."/>
        </authorList>
    </citation>
    <scope>NUCLEOTIDE SEQUENCE [LARGE SCALE GENOMIC DNA]</scope>
    <source>
        <strain evidence="2 3">WD2A32</strain>
    </source>
</reference>
<dbReference type="EMBL" id="QPMH01000030">
    <property type="protein sequence ID" value="RDD60332.1"/>
    <property type="molecule type" value="Genomic_DNA"/>
</dbReference>
<feature type="transmembrane region" description="Helical" evidence="1">
    <location>
        <begin position="12"/>
        <end position="37"/>
    </location>
</feature>
<keyword evidence="1" id="KW-0812">Transmembrane</keyword>
<dbReference type="Proteomes" id="UP000253941">
    <property type="component" value="Unassembled WGS sequence"/>
</dbReference>
<accession>A0A369T5Z9</accession>
<name>A0A369T5Z9_9PROT</name>